<evidence type="ECO:0000313" key="3">
    <source>
        <dbReference type="EMBL" id="SNY46506.1"/>
    </source>
</evidence>
<dbReference type="PRINTS" id="PR00625">
    <property type="entry name" value="JDOMAIN"/>
</dbReference>
<dbReference type="AlphaFoldDB" id="A0A285IHF5"/>
<dbReference type="RefSeq" id="WP_097110304.1">
    <property type="nucleotide sequence ID" value="NZ_OBEB01000001.1"/>
</dbReference>
<dbReference type="CDD" id="cd06257">
    <property type="entry name" value="DnaJ"/>
    <property type="match status" value="1"/>
</dbReference>
<dbReference type="Gene3D" id="1.10.287.110">
    <property type="entry name" value="DnaJ domain"/>
    <property type="match status" value="1"/>
</dbReference>
<gene>
    <name evidence="3" type="ORF">SAMN06297280_1116</name>
</gene>
<proteinExistence type="predicted"/>
<evidence type="ECO:0000313" key="4">
    <source>
        <dbReference type="Proteomes" id="UP000219353"/>
    </source>
</evidence>
<name>A0A285IHF5_9GAMM</name>
<dbReference type="InterPro" id="IPR021059">
    <property type="entry name" value="DnaJ-related_N"/>
</dbReference>
<dbReference type="SMART" id="SM00271">
    <property type="entry name" value="DnaJ"/>
    <property type="match status" value="1"/>
</dbReference>
<evidence type="ECO:0000259" key="2">
    <source>
        <dbReference type="PROSITE" id="PS50076"/>
    </source>
</evidence>
<dbReference type="EMBL" id="OBEB01000001">
    <property type="protein sequence ID" value="SNY46506.1"/>
    <property type="molecule type" value="Genomic_DNA"/>
</dbReference>
<dbReference type="InterPro" id="IPR036869">
    <property type="entry name" value="J_dom_sf"/>
</dbReference>
<keyword evidence="1" id="KW-0143">Chaperone</keyword>
<dbReference type="Proteomes" id="UP000219353">
    <property type="component" value="Unassembled WGS sequence"/>
</dbReference>
<sequence>MTLTQAPLTKPVLQLLKNQLASLIHSAMSANRVDTLTEQYLMSRLGLKLSTDSELSPDLQRFQQHFVLYHLLYRLQTEWLATGEGFLSIGLAKVSLLDTGSANTAILAADTDNRSRREYYTDWQNFYAMSEQLLDDYLQQFWQFYSKGERDEPQLSPAQAEELLQLTHGFNLAQLKKAYRSQALLYHPDRHTDRTKGNAAKFIRIRQAYQLLLRQF</sequence>
<accession>A0A285IHF5</accession>
<reference evidence="4" key="1">
    <citation type="submission" date="2017-09" db="EMBL/GenBank/DDBJ databases">
        <authorList>
            <person name="Varghese N."/>
            <person name="Submissions S."/>
        </authorList>
    </citation>
    <scope>NUCLEOTIDE SEQUENCE [LARGE SCALE GENOMIC DNA]</scope>
    <source>
        <strain evidence="4">CGMCC 1.12461</strain>
    </source>
</reference>
<feature type="domain" description="J" evidence="2">
    <location>
        <begin position="159"/>
        <end position="216"/>
    </location>
</feature>
<keyword evidence="4" id="KW-1185">Reference proteome</keyword>
<dbReference type="Pfam" id="PF12339">
    <property type="entry name" value="DNAJ_related"/>
    <property type="match status" value="1"/>
</dbReference>
<dbReference type="SUPFAM" id="SSF46565">
    <property type="entry name" value="Chaperone J-domain"/>
    <property type="match status" value="1"/>
</dbReference>
<dbReference type="InterPro" id="IPR001623">
    <property type="entry name" value="DnaJ_domain"/>
</dbReference>
<dbReference type="OrthoDB" id="581986at2"/>
<dbReference type="Pfam" id="PF00226">
    <property type="entry name" value="DnaJ"/>
    <property type="match status" value="1"/>
</dbReference>
<protein>
    <submittedName>
        <fullName evidence="3">DnaJ domain-containing protein</fullName>
    </submittedName>
</protein>
<organism evidence="3 4">
    <name type="scientific">Arsukibacterium tuosuense</name>
    <dbReference type="NCBI Taxonomy" id="1323745"/>
    <lineage>
        <taxon>Bacteria</taxon>
        <taxon>Pseudomonadati</taxon>
        <taxon>Pseudomonadota</taxon>
        <taxon>Gammaproteobacteria</taxon>
        <taxon>Chromatiales</taxon>
        <taxon>Chromatiaceae</taxon>
        <taxon>Arsukibacterium</taxon>
    </lineage>
</organism>
<evidence type="ECO:0000256" key="1">
    <source>
        <dbReference type="ARBA" id="ARBA00023186"/>
    </source>
</evidence>
<dbReference type="PROSITE" id="PS50076">
    <property type="entry name" value="DNAJ_2"/>
    <property type="match status" value="1"/>
</dbReference>